<accession>A0A401J1G4</accession>
<keyword evidence="2" id="KW-1185">Reference proteome</keyword>
<name>A0A401J1G4_SPHXE</name>
<dbReference type="AlphaFoldDB" id="A0A401J1G4"/>
<proteinExistence type="predicted"/>
<reference evidence="1 2" key="1">
    <citation type="submission" date="2014-12" db="EMBL/GenBank/DDBJ databases">
        <title>Whole genome sequencing of Sphingobium xenophagum OW59.</title>
        <authorList>
            <person name="Ohta Y."/>
            <person name="Nishi S."/>
            <person name="Hatada Y."/>
        </authorList>
    </citation>
    <scope>NUCLEOTIDE SEQUENCE [LARGE SCALE GENOMIC DNA]</scope>
    <source>
        <strain evidence="1 2">OW59</strain>
    </source>
</reference>
<dbReference type="Proteomes" id="UP000290975">
    <property type="component" value="Unassembled WGS sequence"/>
</dbReference>
<evidence type="ECO:0000313" key="2">
    <source>
        <dbReference type="Proteomes" id="UP000290975"/>
    </source>
</evidence>
<dbReference type="STRING" id="1192759.GCA_000277525_03947"/>
<protein>
    <submittedName>
        <fullName evidence="1">Uncharacterized protein</fullName>
    </submittedName>
</protein>
<dbReference type="EMBL" id="BBQY01000004">
    <property type="protein sequence ID" value="GBH30464.1"/>
    <property type="molecule type" value="Genomic_DNA"/>
</dbReference>
<gene>
    <name evidence="1" type="ORF">MBESOW_P1719</name>
</gene>
<sequence length="80" mass="8891">MGVAVNIMGVAMQLPYLSGRKSYEDAAELMALFGENAGYEAAARADRSLDVGNHIHFCHWRQIERLIVLLTHDQPLGTIH</sequence>
<comment type="caution">
    <text evidence="1">The sequence shown here is derived from an EMBL/GenBank/DDBJ whole genome shotgun (WGS) entry which is preliminary data.</text>
</comment>
<organism evidence="1 2">
    <name type="scientific">Sphingobium xenophagum</name>
    <dbReference type="NCBI Taxonomy" id="121428"/>
    <lineage>
        <taxon>Bacteria</taxon>
        <taxon>Pseudomonadati</taxon>
        <taxon>Pseudomonadota</taxon>
        <taxon>Alphaproteobacteria</taxon>
        <taxon>Sphingomonadales</taxon>
        <taxon>Sphingomonadaceae</taxon>
        <taxon>Sphingobium</taxon>
    </lineage>
</organism>
<evidence type="ECO:0000313" key="1">
    <source>
        <dbReference type="EMBL" id="GBH30464.1"/>
    </source>
</evidence>